<dbReference type="RefSeq" id="WP_091172507.1">
    <property type="nucleotide sequence ID" value="NZ_FNCG01000014.1"/>
</dbReference>
<protein>
    <recommendedName>
        <fullName evidence="3">DUF1801 domain-containing protein</fullName>
    </recommendedName>
</protein>
<evidence type="ECO:0000313" key="2">
    <source>
        <dbReference type="Proteomes" id="UP000199705"/>
    </source>
</evidence>
<dbReference type="EMBL" id="FNCG01000014">
    <property type="protein sequence ID" value="SDH94620.1"/>
    <property type="molecule type" value="Genomic_DNA"/>
</dbReference>
<evidence type="ECO:0000313" key="1">
    <source>
        <dbReference type="EMBL" id="SDH94620.1"/>
    </source>
</evidence>
<keyword evidence="2" id="KW-1185">Reference proteome</keyword>
<proteinExistence type="predicted"/>
<dbReference type="AlphaFoldDB" id="A0A1G8GJY0"/>
<organism evidence="1 2">
    <name type="scientific">Mucilaginibacter gossypii</name>
    <dbReference type="NCBI Taxonomy" id="551996"/>
    <lineage>
        <taxon>Bacteria</taxon>
        <taxon>Pseudomonadati</taxon>
        <taxon>Bacteroidota</taxon>
        <taxon>Sphingobacteriia</taxon>
        <taxon>Sphingobacteriales</taxon>
        <taxon>Sphingobacteriaceae</taxon>
        <taxon>Mucilaginibacter</taxon>
    </lineage>
</organism>
<evidence type="ECO:0008006" key="3">
    <source>
        <dbReference type="Google" id="ProtNLM"/>
    </source>
</evidence>
<sequence length="143" mass="16119">MNVQQQTEEYIASQPEPKRGDMQILHRHILQILPGCKLWFEDGRNAEGRIVSNPNVGYGSYTIKYANGTTREFFQVGMSANTTGISIYILGIKDKKYLPQTYGKEIGKASVTGYCIKFNNLKDINIDILEVAIRDGVEITNEN</sequence>
<reference evidence="2" key="1">
    <citation type="submission" date="2016-10" db="EMBL/GenBank/DDBJ databases">
        <authorList>
            <person name="Varghese N."/>
            <person name="Submissions S."/>
        </authorList>
    </citation>
    <scope>NUCLEOTIDE SEQUENCE [LARGE SCALE GENOMIC DNA]</scope>
    <source>
        <strain evidence="2">Gh-67</strain>
    </source>
</reference>
<dbReference type="STRING" id="551996.SAMN05192573_11486"/>
<accession>A0A1G8GJY0</accession>
<dbReference type="Proteomes" id="UP000199705">
    <property type="component" value="Unassembled WGS sequence"/>
</dbReference>
<gene>
    <name evidence="1" type="ORF">SAMN05192573_11486</name>
</gene>
<name>A0A1G8GJY0_9SPHI</name>